<comment type="caution">
    <text evidence="1">The sequence shown here is derived from an EMBL/GenBank/DDBJ whole genome shotgun (WGS) entry which is preliminary data.</text>
</comment>
<protein>
    <submittedName>
        <fullName evidence="1">Uncharacterized protein</fullName>
    </submittedName>
</protein>
<reference evidence="1 2" key="1">
    <citation type="submission" date="2017-12" db="EMBL/GenBank/DDBJ databases">
        <title>Phylogenetic diversity of female urinary microbiome.</title>
        <authorList>
            <person name="Thomas-White K."/>
            <person name="Wolfe A.J."/>
        </authorList>
    </citation>
    <scope>NUCLEOTIDE SEQUENCE [LARGE SCALE GENOMIC DNA]</scope>
    <source>
        <strain evidence="1 2">UMB0112</strain>
    </source>
</reference>
<evidence type="ECO:0000313" key="2">
    <source>
        <dbReference type="Proteomes" id="UP000234639"/>
    </source>
</evidence>
<proteinExistence type="predicted"/>
<dbReference type="AlphaFoldDB" id="A0A2I1N8R0"/>
<accession>A0A2I1N8R0</accession>
<dbReference type="RefSeq" id="WP_101637476.1">
    <property type="nucleotide sequence ID" value="NZ_PKHU01000006.1"/>
</dbReference>
<gene>
    <name evidence="1" type="ORF">CYJ41_06570</name>
</gene>
<sequence>MNANIIAITIREIDIRTKTTIILSIITTPLKYYITKRQNTAKATLTFGMDLSEFNTTFNKINQILSHYFSN</sequence>
<name>A0A2I1N8R0_9BACT</name>
<evidence type="ECO:0000313" key="1">
    <source>
        <dbReference type="EMBL" id="PKZ28762.1"/>
    </source>
</evidence>
<dbReference type="EMBL" id="PKHU01000006">
    <property type="protein sequence ID" value="PKZ28762.1"/>
    <property type="molecule type" value="Genomic_DNA"/>
</dbReference>
<dbReference type="Proteomes" id="UP000234639">
    <property type="component" value="Unassembled WGS sequence"/>
</dbReference>
<organism evidence="1 2">
    <name type="scientific">Campylobacter ureolyticus</name>
    <dbReference type="NCBI Taxonomy" id="827"/>
    <lineage>
        <taxon>Bacteria</taxon>
        <taxon>Pseudomonadati</taxon>
        <taxon>Campylobacterota</taxon>
        <taxon>Epsilonproteobacteria</taxon>
        <taxon>Campylobacterales</taxon>
        <taxon>Campylobacteraceae</taxon>
        <taxon>Campylobacter</taxon>
    </lineage>
</organism>